<evidence type="ECO:0000256" key="1">
    <source>
        <dbReference type="SAM" id="MobiDB-lite"/>
    </source>
</evidence>
<dbReference type="GO" id="GO:0044545">
    <property type="term" value="C:NSL complex"/>
    <property type="evidence" value="ECO:0007669"/>
    <property type="project" value="TreeGrafter"/>
</dbReference>
<feature type="compositionally biased region" description="Low complexity" evidence="1">
    <location>
        <begin position="129"/>
        <end position="138"/>
    </location>
</feature>
<feature type="compositionally biased region" description="Basic and acidic residues" evidence="1">
    <location>
        <begin position="1"/>
        <end position="12"/>
    </location>
</feature>
<feature type="compositionally biased region" description="Polar residues" evidence="1">
    <location>
        <begin position="894"/>
        <end position="905"/>
    </location>
</feature>
<feature type="region of interest" description="Disordered" evidence="1">
    <location>
        <begin position="1293"/>
        <end position="1317"/>
    </location>
</feature>
<feature type="compositionally biased region" description="Basic and acidic residues" evidence="1">
    <location>
        <begin position="1512"/>
        <end position="1526"/>
    </location>
</feature>
<feature type="compositionally biased region" description="Polar residues" evidence="1">
    <location>
        <begin position="111"/>
        <end position="125"/>
    </location>
</feature>
<feature type="region of interest" description="Disordered" evidence="1">
    <location>
        <begin position="1"/>
        <end position="99"/>
    </location>
</feature>
<dbReference type="InterPro" id="IPR029058">
    <property type="entry name" value="AB_hydrolase_fold"/>
</dbReference>
<feature type="region of interest" description="Disordered" evidence="1">
    <location>
        <begin position="1433"/>
        <end position="1541"/>
    </location>
</feature>
<dbReference type="PANTHER" id="PTHR13136:SF16">
    <property type="entry name" value="KAT8 REGULATORY NSL COMPLEX SUBUNIT 3"/>
    <property type="match status" value="1"/>
</dbReference>
<feature type="compositionally biased region" description="Low complexity" evidence="1">
    <location>
        <begin position="877"/>
        <end position="893"/>
    </location>
</feature>
<protein>
    <submittedName>
        <fullName evidence="2">KAT8 regulatory NSL complex subunit 3</fullName>
    </submittedName>
</protein>
<gene>
    <name evidence="2" type="ORF">Ocin01_03643</name>
</gene>
<feature type="region of interest" description="Disordered" evidence="1">
    <location>
        <begin position="1007"/>
        <end position="1032"/>
    </location>
</feature>
<feature type="compositionally biased region" description="Polar residues" evidence="1">
    <location>
        <begin position="44"/>
        <end position="56"/>
    </location>
</feature>
<dbReference type="OrthoDB" id="6415022at2759"/>
<feature type="compositionally biased region" description="Polar residues" evidence="1">
    <location>
        <begin position="1294"/>
        <end position="1309"/>
    </location>
</feature>
<feature type="compositionally biased region" description="Basic residues" evidence="1">
    <location>
        <begin position="1013"/>
        <end position="1026"/>
    </location>
</feature>
<feature type="compositionally biased region" description="Acidic residues" evidence="1">
    <location>
        <begin position="1460"/>
        <end position="1477"/>
    </location>
</feature>
<feature type="compositionally biased region" description="Basic and acidic residues" evidence="1">
    <location>
        <begin position="1442"/>
        <end position="1459"/>
    </location>
</feature>
<proteinExistence type="predicted"/>
<evidence type="ECO:0000313" key="3">
    <source>
        <dbReference type="Proteomes" id="UP000094527"/>
    </source>
</evidence>
<dbReference type="EMBL" id="LJIJ01000089">
    <property type="protein sequence ID" value="ODN03015.1"/>
    <property type="molecule type" value="Genomic_DNA"/>
</dbReference>
<feature type="region of interest" description="Disordered" evidence="1">
    <location>
        <begin position="784"/>
        <end position="839"/>
    </location>
</feature>
<feature type="compositionally biased region" description="Basic and acidic residues" evidence="1">
    <location>
        <begin position="811"/>
        <end position="828"/>
    </location>
</feature>
<keyword evidence="3" id="KW-1185">Reference proteome</keyword>
<dbReference type="SUPFAM" id="SSF53474">
    <property type="entry name" value="alpha/beta-Hydrolases"/>
    <property type="match status" value="1"/>
</dbReference>
<feature type="compositionally biased region" description="Polar residues" evidence="1">
    <location>
        <begin position="1363"/>
        <end position="1380"/>
    </location>
</feature>
<sequence>MASLESSKDGHKAPSISMDNIKPEPEHISPVLPVTPFHEKANYKKTSTGLSSQSHVATGGEKPRIKRPYNKKRTGDYEKPPPKKRGRKSKKELSMIDMKEEDVDMNLHQMSTKISRSKKSPSQQKINRKTSTVKPKKTSVTAMGPSVFDKKILAGPHLTMKQVLEYIITDHSYCVPPDPLPAVSSNHQMIRSILGPRNVSKPRALQMMTMDSCDRSPIVLSNFSRSRGQLNLPSTPPTSSKLENLLKRGDASPVGVSMNSMRFSHSRNTSECRDESDIEIDVESVEPEKRVPYDTKKAIDVMKECEKYVEFARSEDTGNDWESKILKTGWTKAQSGLFDKIVSALHAERLARLTYERIGDAEPVLRRASIDRTASRVRRILGEYLWDSKLTQWLHGVLTESLNYDYLAVYLDVLQTLKSRCPQLVSRMMTLSVSLPLQQAGREDELVNILTPFLEPRNESGVLQTDGENNNNEACDQFTTAHSGEHENAPQTSIAAAACSENDSEIYLPERSVVPQMQDVINKLNSAKHAEALKALLERQWDPFAPVLLHRMKKLAANPVFLLIAPSAIYPKHSLNRRLRQYHDMFRRIGKIVTVSSRHFDARNYTSASTYIERIMYIAKEKVRTIRSSYPDRPLYVVGWGSGSILAARLSNMVGPVDGIVALGFPLHSVKRMQEDLHKVFSGLKHPVLFVIGGLASNNSLTDMELFRRRLPCETSLVVVGSGNENLYLSRAHREKLLTTQSYVDKTIMDEIAYFVNLHSKHNQTSATITTNISMKSSFPDAQRDDGFGKRFQGMSRGRKRSISSTSFDVEPLKNEDRVVKPDGEKTEMQSPSTKMSLLKKEADLIPKSPVAPYDYDFDEPSFIPSNKSSNKRKAYSSRPIPSTASSPTISNSLTASKLLQQSPNVKRRMSKPSGPTQRVPMLAQQGQRNSTPSLDPPNDDPAGLLKYLNNKSSQEVPLNDIKQEPGVVAQSLPIVLRQPDVAYPPTDSRILGTTFYSKDAAVTTASSIVTKSGKKKSNSKSKSVRISKTSSTESPSIALAAAITDVSTPGSSGSTPTPASSLDMHKYVLQHKQMIKQLEQHRQDNPPPPPQTSQLFKLLSPGGDSDSISPVSSLPYAQEYVKLKLIGSQPVTPSDLVAGEARTAVISKQNLVTNMAIPMIRLSTSKPDEGAPKPIIMTAPSSSLLTNLSAGDSGERIFVRATDKGLVKLNPTEIKNLIAGSRGIQVVSGVSGLTTQTPLVVKSSQDSSEPVALPSSSSEPLTIAAVSSIAPNDTPSIELSALLPETAAPSLQGVPSLTSKQVPSNEVASATKRSDVPSTVINESSLTMVDESILATIIKPSVTVSNSVSSIVKPPEVPDSPAESTSVDTGCATDTSITHPSSSVLPSVSGNSAVAAGLAGSGQQLESKIESSTAAAVPASEVLSNTLESVASSLPVSNESATKDTQKLTEENLSKDDSNCTEDQVETEPEDTDDEMSGLCISSTFSMCPTSGERVDPPEAPSSEVSQQPTDPKKSSKSEKPDVYRSKLRPRRSTSSFDPY</sequence>
<feature type="region of interest" description="Disordered" evidence="1">
    <location>
        <begin position="1081"/>
        <end position="1105"/>
    </location>
</feature>
<organism evidence="2 3">
    <name type="scientific">Orchesella cincta</name>
    <name type="common">Springtail</name>
    <name type="synonym">Podura cincta</name>
    <dbReference type="NCBI Taxonomy" id="48709"/>
    <lineage>
        <taxon>Eukaryota</taxon>
        <taxon>Metazoa</taxon>
        <taxon>Ecdysozoa</taxon>
        <taxon>Arthropoda</taxon>
        <taxon>Hexapoda</taxon>
        <taxon>Collembola</taxon>
        <taxon>Entomobryomorpha</taxon>
        <taxon>Entomobryoidea</taxon>
        <taxon>Orchesellidae</taxon>
        <taxon>Orchesellinae</taxon>
        <taxon>Orchesella</taxon>
    </lineage>
</organism>
<feature type="compositionally biased region" description="Polar residues" evidence="1">
    <location>
        <begin position="1481"/>
        <end position="1490"/>
    </location>
</feature>
<reference evidence="2 3" key="1">
    <citation type="journal article" date="2016" name="Genome Biol. Evol.">
        <title>Gene Family Evolution Reflects Adaptation to Soil Environmental Stressors in the Genome of the Collembolan Orchesella cincta.</title>
        <authorList>
            <person name="Faddeeva-Vakhrusheva A."/>
            <person name="Derks M.F."/>
            <person name="Anvar S.Y."/>
            <person name="Agamennone V."/>
            <person name="Suring W."/>
            <person name="Smit S."/>
            <person name="van Straalen N.M."/>
            <person name="Roelofs D."/>
        </authorList>
    </citation>
    <scope>NUCLEOTIDE SEQUENCE [LARGE SCALE GENOMIC DNA]</scope>
    <source>
        <tissue evidence="2">Mixed pool</tissue>
    </source>
</reference>
<comment type="caution">
    <text evidence="2">The sequence shown here is derived from an EMBL/GenBank/DDBJ whole genome shotgun (WGS) entry which is preliminary data.</text>
</comment>
<feature type="region of interest" description="Disordered" evidence="1">
    <location>
        <begin position="1351"/>
        <end position="1387"/>
    </location>
</feature>
<name>A0A1D2ND52_ORCCI</name>
<evidence type="ECO:0000313" key="2">
    <source>
        <dbReference type="EMBL" id="ODN03015.1"/>
    </source>
</evidence>
<feature type="region of interest" description="Disordered" evidence="1">
    <location>
        <begin position="111"/>
        <end position="138"/>
    </location>
</feature>
<dbReference type="Proteomes" id="UP000094527">
    <property type="component" value="Unassembled WGS sequence"/>
</dbReference>
<dbReference type="GO" id="GO:0045944">
    <property type="term" value="P:positive regulation of transcription by RNA polymerase II"/>
    <property type="evidence" value="ECO:0007669"/>
    <property type="project" value="TreeGrafter"/>
</dbReference>
<feature type="region of interest" description="Disordered" evidence="1">
    <location>
        <begin position="862"/>
        <end position="947"/>
    </location>
</feature>
<accession>A0A1D2ND52</accession>
<dbReference type="InterPro" id="IPR026555">
    <property type="entry name" value="NSL3/Tex30"/>
</dbReference>
<feature type="compositionally biased region" description="Polar residues" evidence="1">
    <location>
        <begin position="925"/>
        <end position="934"/>
    </location>
</feature>
<dbReference type="PANTHER" id="PTHR13136">
    <property type="entry name" value="TESTIS DEVELOPMENT PROTEIN PRTD"/>
    <property type="match status" value="1"/>
</dbReference>
<dbReference type="STRING" id="48709.A0A1D2ND52"/>